<keyword evidence="2" id="KW-0472">Membrane</keyword>
<dbReference type="OrthoDB" id="9946233at2759"/>
<keyword evidence="2" id="KW-0812">Transmembrane</keyword>
<dbReference type="InterPro" id="IPR054132">
    <property type="entry name" value="Consortin_N"/>
</dbReference>
<dbReference type="PANTHER" id="PTHR28581:SF2">
    <property type="entry name" value="NUTRITIONALLY-REGULATED ADIPOSE AND CARDIAC ENRICHED PROTEIN HOMOLOG ISOFORM X1"/>
    <property type="match status" value="1"/>
</dbReference>
<dbReference type="RefSeq" id="XP_030848886.1">
    <property type="nucleotide sequence ID" value="XM_030993026.1"/>
</dbReference>
<feature type="region of interest" description="Disordered" evidence="1">
    <location>
        <begin position="300"/>
        <end position="343"/>
    </location>
</feature>
<dbReference type="GO" id="GO:0005802">
    <property type="term" value="C:trans-Golgi network"/>
    <property type="evidence" value="ECO:0000318"/>
    <property type="project" value="GO_Central"/>
</dbReference>
<dbReference type="Pfam" id="PF22883">
    <property type="entry name" value="Consortin_N"/>
    <property type="match status" value="1"/>
</dbReference>
<feature type="domain" description="Consortin N-terminal" evidence="3">
    <location>
        <begin position="249"/>
        <end position="298"/>
    </location>
</feature>
<keyword evidence="2" id="KW-1133">Transmembrane helix</keyword>
<dbReference type="GO" id="GO:0005886">
    <property type="term" value="C:plasma membrane"/>
    <property type="evidence" value="ECO:0000318"/>
    <property type="project" value="GO_Central"/>
</dbReference>
<dbReference type="Proteomes" id="UP000007110">
    <property type="component" value="Unassembled WGS sequence"/>
</dbReference>
<sequence length="538" mass="59682">MMSEPVNPKDDTDHTPLSTSSQQPGNPGPGGDTGGQRSCIEPDTKDGILDSQPALDAQGEKKDPETPVHVGDDGIEKEESSDGRVGEKQDNEGVNEGEKEDVQIASKKSSDGRVGEKRDSEGVDEDERHLQKEGTPDGEKGLFAAPDDGERDTDRSPDAGAGNVTRSTAGADGSDHDVSQTTEATKTEIQSEKNDNIQALLDRELHYLSRPERSNLYREGSRRQEEGHLEGALACYLGAITGLSEGSTFEELPRCLHAVADIYFEHKEYEKAVYFIQAEKMYYETALIDIVSVQKDIGSKAERKPSKGDGDEQHGEQLDGEPGEESSHDKSDELDDDLSPDAKKGQEMENLARLCLKEGKLQLALDYCGKATKMYQTVYGEDHPVTIASLDLFTVIYADVGKKLYSDAMQKFEKEEEVLKSERSHDTVSPGSTAPELRQRFTNNNSKELNGVDEGTNETTIHRGELEPTPLEERDDWVMTVLLMLIFFLATVFIVIVISSIYCYNNNRAGYCAQTRGDINYWYMYARQVIHNVRTSFR</sequence>
<dbReference type="GO" id="GO:0071253">
    <property type="term" value="F:connexin binding"/>
    <property type="evidence" value="ECO:0000318"/>
    <property type="project" value="GO_Central"/>
</dbReference>
<dbReference type="InParanoid" id="A0A7M7PGC7"/>
<feature type="transmembrane region" description="Helical" evidence="2">
    <location>
        <begin position="477"/>
        <end position="504"/>
    </location>
</feature>
<protein>
    <recommendedName>
        <fullName evidence="3">Consortin N-terminal domain-containing protein</fullName>
    </recommendedName>
</protein>
<keyword evidence="5" id="KW-1185">Reference proteome</keyword>
<feature type="region of interest" description="Disordered" evidence="1">
    <location>
        <begin position="1"/>
        <end position="195"/>
    </location>
</feature>
<dbReference type="AlphaFoldDB" id="A0A7M7PGC7"/>
<evidence type="ECO:0000256" key="2">
    <source>
        <dbReference type="SAM" id="Phobius"/>
    </source>
</evidence>
<reference evidence="5" key="1">
    <citation type="submission" date="2015-02" db="EMBL/GenBank/DDBJ databases">
        <title>Genome sequencing for Strongylocentrotus purpuratus.</title>
        <authorList>
            <person name="Murali S."/>
            <person name="Liu Y."/>
            <person name="Vee V."/>
            <person name="English A."/>
            <person name="Wang M."/>
            <person name="Skinner E."/>
            <person name="Han Y."/>
            <person name="Muzny D.M."/>
            <person name="Worley K.C."/>
            <person name="Gibbs R.A."/>
        </authorList>
    </citation>
    <scope>NUCLEOTIDE SEQUENCE</scope>
</reference>
<dbReference type="GeneID" id="100893984"/>
<dbReference type="Gene3D" id="1.25.40.10">
    <property type="entry name" value="Tetratricopeptide repeat domain"/>
    <property type="match status" value="1"/>
</dbReference>
<name>A0A7M7PGC7_STRPU</name>
<dbReference type="InterPro" id="IPR042318">
    <property type="entry name" value="Consortin"/>
</dbReference>
<dbReference type="PANTHER" id="PTHR28581">
    <property type="entry name" value="CONSORTIN"/>
    <property type="match status" value="1"/>
</dbReference>
<feature type="compositionally biased region" description="Basic and acidic residues" evidence="1">
    <location>
        <begin position="185"/>
        <end position="195"/>
    </location>
</feature>
<evidence type="ECO:0000313" key="5">
    <source>
        <dbReference type="Proteomes" id="UP000007110"/>
    </source>
</evidence>
<organism evidence="4 5">
    <name type="scientific">Strongylocentrotus purpuratus</name>
    <name type="common">Purple sea urchin</name>
    <dbReference type="NCBI Taxonomy" id="7668"/>
    <lineage>
        <taxon>Eukaryota</taxon>
        <taxon>Metazoa</taxon>
        <taxon>Echinodermata</taxon>
        <taxon>Eleutherozoa</taxon>
        <taxon>Echinozoa</taxon>
        <taxon>Echinoidea</taxon>
        <taxon>Euechinoidea</taxon>
        <taxon>Echinacea</taxon>
        <taxon>Camarodonta</taxon>
        <taxon>Echinidea</taxon>
        <taxon>Strongylocentrotidae</taxon>
        <taxon>Strongylocentrotus</taxon>
    </lineage>
</organism>
<reference evidence="4" key="2">
    <citation type="submission" date="2021-01" db="UniProtKB">
        <authorList>
            <consortium name="EnsemblMetazoa"/>
        </authorList>
    </citation>
    <scope>IDENTIFICATION</scope>
</reference>
<proteinExistence type="predicted"/>
<evidence type="ECO:0000256" key="1">
    <source>
        <dbReference type="SAM" id="MobiDB-lite"/>
    </source>
</evidence>
<dbReference type="EnsemblMetazoa" id="XM_030993026">
    <property type="protein sequence ID" value="XP_030848886"/>
    <property type="gene ID" value="LOC100893984"/>
</dbReference>
<feature type="compositionally biased region" description="Basic and acidic residues" evidence="1">
    <location>
        <begin position="58"/>
        <end position="140"/>
    </location>
</feature>
<dbReference type="KEGG" id="spu:100893984"/>
<dbReference type="SUPFAM" id="SSF48452">
    <property type="entry name" value="TPR-like"/>
    <property type="match status" value="1"/>
</dbReference>
<accession>A0A7M7PGC7</accession>
<dbReference type="InterPro" id="IPR011990">
    <property type="entry name" value="TPR-like_helical_dom_sf"/>
</dbReference>
<dbReference type="GO" id="GO:0042998">
    <property type="term" value="P:positive regulation of Golgi to plasma membrane protein transport"/>
    <property type="evidence" value="ECO:0000318"/>
    <property type="project" value="GO_Central"/>
</dbReference>
<feature type="compositionally biased region" description="Basic and acidic residues" evidence="1">
    <location>
        <begin position="300"/>
        <end position="317"/>
    </location>
</feature>
<evidence type="ECO:0000259" key="3">
    <source>
        <dbReference type="Pfam" id="PF22883"/>
    </source>
</evidence>
<dbReference type="GO" id="GO:0030133">
    <property type="term" value="C:transport vesicle"/>
    <property type="evidence" value="ECO:0000318"/>
    <property type="project" value="GO_Central"/>
</dbReference>
<evidence type="ECO:0000313" key="4">
    <source>
        <dbReference type="EnsemblMetazoa" id="XP_030848886"/>
    </source>
</evidence>